<proteinExistence type="predicted"/>
<accession>A0A6P1M945</accession>
<dbReference type="Proteomes" id="UP000464954">
    <property type="component" value="Chromosome"/>
</dbReference>
<dbReference type="KEGG" id="taer:GT409_06265"/>
<sequence length="241" mass="27564">MWTDSEGNSFAGELSKVVLGRVYIRDVNGKTRSVSLDSLSKSEREYLSSHVPPELEITVRKKDRELPRFAWSSLNYYTTLYTFSITLTKQSRLDYRGDLTVELFVIGQDLAVGSNDFFVLMHYSRSVCQLPDGRKSFCQVTVDDVRFEHFIAGYIQLSSAAERGKEYVGYIVTVSDSNGRIIACKENGTSDWIENDLPYSAEKLRVLYSQGYGSPDSCQFKEGFKKISPPRIPWFKRSEQY</sequence>
<dbReference type="RefSeq" id="WP_160628023.1">
    <property type="nucleotide sequence ID" value="NZ_CP047593.1"/>
</dbReference>
<gene>
    <name evidence="1" type="ORF">GT409_06265</name>
</gene>
<dbReference type="AlphaFoldDB" id="A0A6P1M945"/>
<name>A0A6P1M945_9BACT</name>
<keyword evidence="2" id="KW-1185">Reference proteome</keyword>
<organism evidence="1 2">
    <name type="scientific">Tichowtungia aerotolerans</name>
    <dbReference type="NCBI Taxonomy" id="2697043"/>
    <lineage>
        <taxon>Bacteria</taxon>
        <taxon>Pseudomonadati</taxon>
        <taxon>Kiritimatiellota</taxon>
        <taxon>Tichowtungiia</taxon>
        <taxon>Tichowtungiales</taxon>
        <taxon>Tichowtungiaceae</taxon>
        <taxon>Tichowtungia</taxon>
    </lineage>
</organism>
<evidence type="ECO:0000313" key="1">
    <source>
        <dbReference type="EMBL" id="QHI69064.1"/>
    </source>
</evidence>
<reference evidence="1 2" key="1">
    <citation type="submission" date="2020-01" db="EMBL/GenBank/DDBJ databases">
        <title>Ponticoccus aerotolerans gen. nov., sp. nov., an anaerobic bacterium and proposal of Ponticoccusceae fam. nov., Ponticoccusles ord. nov. and Ponticoccuse classis nov. in the phylum Kiritimatiellaeota.</title>
        <authorList>
            <person name="Zhou L.Y."/>
            <person name="Du Z.J."/>
        </authorList>
    </citation>
    <scope>NUCLEOTIDE SEQUENCE [LARGE SCALE GENOMIC DNA]</scope>
    <source>
        <strain evidence="1 2">S-5007</strain>
    </source>
</reference>
<dbReference type="Gene3D" id="2.30.30.700">
    <property type="entry name" value="SLA1 homology domain 1"/>
    <property type="match status" value="1"/>
</dbReference>
<evidence type="ECO:0000313" key="2">
    <source>
        <dbReference type="Proteomes" id="UP000464954"/>
    </source>
</evidence>
<protein>
    <submittedName>
        <fullName evidence="1">Uncharacterized protein</fullName>
    </submittedName>
</protein>
<dbReference type="EMBL" id="CP047593">
    <property type="protein sequence ID" value="QHI69064.1"/>
    <property type="molecule type" value="Genomic_DNA"/>
</dbReference>